<feature type="domain" description="Beta/gamma crystallin 'Greek key'" evidence="4">
    <location>
        <begin position="77"/>
        <end position="123"/>
    </location>
</feature>
<keyword evidence="2" id="KW-0677">Repeat</keyword>
<dbReference type="InterPro" id="IPR011024">
    <property type="entry name" value="G_crystallin-like"/>
</dbReference>
<feature type="chain" id="PRO_5026028986" description="Beta/gamma crystallin 'Greek key' domain-containing protein" evidence="3">
    <location>
        <begin position="26"/>
        <end position="123"/>
    </location>
</feature>
<evidence type="ECO:0000256" key="1">
    <source>
        <dbReference type="ARBA" id="ARBA00009646"/>
    </source>
</evidence>
<dbReference type="PROSITE" id="PS51257">
    <property type="entry name" value="PROKAR_LIPOPROTEIN"/>
    <property type="match status" value="1"/>
</dbReference>
<dbReference type="SMART" id="SM00247">
    <property type="entry name" value="XTALbg"/>
    <property type="match status" value="1"/>
</dbReference>
<sequence>MKKSISIVSSAVVLACSLIPAGVFAAPQHHQKKNSCVTLYEHINFKGRSIRFCSNDSTLVNNNWNDLASSAKVSGGEGVVLYEHINYKGAKWTLKPGKYANFTKKMLSKNRSWNDVVSSLRIR</sequence>
<evidence type="ECO:0000256" key="2">
    <source>
        <dbReference type="ARBA" id="ARBA00022737"/>
    </source>
</evidence>
<keyword evidence="6" id="KW-1185">Reference proteome</keyword>
<dbReference type="Gene3D" id="2.60.20.10">
    <property type="entry name" value="Crystallins"/>
    <property type="match status" value="1"/>
</dbReference>
<dbReference type="Pfam" id="PF00030">
    <property type="entry name" value="Crystall"/>
    <property type="match status" value="1"/>
</dbReference>
<reference evidence="5 6" key="1">
    <citation type="submission" date="2019-12" db="EMBL/GenBank/DDBJ databases">
        <title>Whole-genome analyses of novel actinobacteria.</title>
        <authorList>
            <person name="Sahin N."/>
            <person name="Saygin H."/>
        </authorList>
    </citation>
    <scope>NUCLEOTIDE SEQUENCE [LARGE SCALE GENOMIC DNA]</scope>
    <source>
        <strain evidence="5 6">KC615</strain>
    </source>
</reference>
<dbReference type="SUPFAM" id="SSF49695">
    <property type="entry name" value="gamma-Crystallin-like"/>
    <property type="match status" value="1"/>
</dbReference>
<dbReference type="InterPro" id="IPR001064">
    <property type="entry name" value="Beta/gamma_crystallin"/>
</dbReference>
<feature type="signal peptide" evidence="3">
    <location>
        <begin position="1"/>
        <end position="25"/>
    </location>
</feature>
<proteinExistence type="inferred from homology"/>
<dbReference type="Proteomes" id="UP000430692">
    <property type="component" value="Unassembled WGS sequence"/>
</dbReference>
<gene>
    <name evidence="5" type="ORF">GSM42_16550</name>
</gene>
<comment type="caution">
    <text evidence="5">The sequence shown here is derived from an EMBL/GenBank/DDBJ whole genome shotgun (WGS) entry which is preliminary data.</text>
</comment>
<accession>A0A6I4VZD5</accession>
<evidence type="ECO:0000313" key="5">
    <source>
        <dbReference type="EMBL" id="MXQ55295.1"/>
    </source>
</evidence>
<keyword evidence="3" id="KW-0732">Signal</keyword>
<protein>
    <recommendedName>
        <fullName evidence="4">Beta/gamma crystallin 'Greek key' domain-containing protein</fullName>
    </recommendedName>
</protein>
<evidence type="ECO:0000256" key="3">
    <source>
        <dbReference type="SAM" id="SignalP"/>
    </source>
</evidence>
<feature type="domain" description="Beta/gamma crystallin 'Greek key'" evidence="4">
    <location>
        <begin position="35"/>
        <end position="75"/>
    </location>
</feature>
<evidence type="ECO:0000259" key="4">
    <source>
        <dbReference type="PROSITE" id="PS50915"/>
    </source>
</evidence>
<evidence type="ECO:0000313" key="6">
    <source>
        <dbReference type="Proteomes" id="UP000430692"/>
    </source>
</evidence>
<organism evidence="5 6">
    <name type="scientific">Shimazuella alba</name>
    <dbReference type="NCBI Taxonomy" id="2690964"/>
    <lineage>
        <taxon>Bacteria</taxon>
        <taxon>Bacillati</taxon>
        <taxon>Bacillota</taxon>
        <taxon>Bacilli</taxon>
        <taxon>Bacillales</taxon>
        <taxon>Thermoactinomycetaceae</taxon>
        <taxon>Shimazuella</taxon>
    </lineage>
</organism>
<dbReference type="PROSITE" id="PS50915">
    <property type="entry name" value="CRYSTALLIN_BETA_GAMMA"/>
    <property type="match status" value="2"/>
</dbReference>
<dbReference type="AlphaFoldDB" id="A0A6I4VZD5"/>
<dbReference type="EMBL" id="WUUL01000013">
    <property type="protein sequence ID" value="MXQ55295.1"/>
    <property type="molecule type" value="Genomic_DNA"/>
</dbReference>
<comment type="similarity">
    <text evidence="1">Belongs to the beta/gamma-crystallin family.</text>
</comment>
<dbReference type="RefSeq" id="WP_160802647.1">
    <property type="nucleotide sequence ID" value="NZ_WUUL01000013.1"/>
</dbReference>
<name>A0A6I4VZD5_9BACL</name>